<dbReference type="EC" id="4.2.1.19" evidence="6 7"/>
<protein>
    <recommendedName>
        <fullName evidence="2 6">Imidazoleglycerol-phosphate dehydratase</fullName>
        <shortName evidence="6">IGPD</shortName>
        <ecNumber evidence="6 7">4.2.1.19</ecNumber>
    </recommendedName>
</protein>
<gene>
    <name evidence="6" type="primary">hisB</name>
    <name evidence="8" type="ORF">BAQU_1142</name>
</gene>
<dbReference type="NCBIfam" id="NF002110">
    <property type="entry name" value="PRK00951.1-6"/>
    <property type="match status" value="1"/>
</dbReference>
<evidence type="ECO:0000256" key="2">
    <source>
        <dbReference type="ARBA" id="ARBA00016664"/>
    </source>
</evidence>
<dbReference type="InterPro" id="IPR020565">
    <property type="entry name" value="ImidazoleglycerP_deHydtase_CS"/>
</dbReference>
<dbReference type="InterPro" id="IPR038494">
    <property type="entry name" value="IGPD_sf"/>
</dbReference>
<dbReference type="SUPFAM" id="SSF54211">
    <property type="entry name" value="Ribosomal protein S5 domain 2-like"/>
    <property type="match status" value="2"/>
</dbReference>
<comment type="catalytic activity">
    <reaction evidence="6 7">
        <text>D-erythro-1-(imidazol-4-yl)glycerol 3-phosphate = 3-(imidazol-4-yl)-2-oxopropyl phosphate + H2O</text>
        <dbReference type="Rhea" id="RHEA:11040"/>
        <dbReference type="ChEBI" id="CHEBI:15377"/>
        <dbReference type="ChEBI" id="CHEBI:57766"/>
        <dbReference type="ChEBI" id="CHEBI:58278"/>
        <dbReference type="EC" id="4.2.1.19"/>
    </reaction>
</comment>
<dbReference type="PANTHER" id="PTHR23133:SF2">
    <property type="entry name" value="IMIDAZOLEGLYCEROL-PHOSPHATE DEHYDRATASE"/>
    <property type="match status" value="1"/>
</dbReference>
<comment type="similarity">
    <text evidence="6 7">Belongs to the imidazoleglycerol-phosphate dehydratase family.</text>
</comment>
<evidence type="ECO:0000256" key="1">
    <source>
        <dbReference type="ARBA" id="ARBA00005047"/>
    </source>
</evidence>
<evidence type="ECO:0000256" key="4">
    <source>
        <dbReference type="ARBA" id="ARBA00023102"/>
    </source>
</evidence>
<evidence type="ECO:0000256" key="5">
    <source>
        <dbReference type="ARBA" id="ARBA00023239"/>
    </source>
</evidence>
<dbReference type="PANTHER" id="PTHR23133">
    <property type="entry name" value="IMIDAZOLEGLYCEROL-PHOSPHATE DEHYDRATASE HIS7"/>
    <property type="match status" value="1"/>
</dbReference>
<dbReference type="GO" id="GO:0004424">
    <property type="term" value="F:imidazoleglycerol-phosphate dehydratase activity"/>
    <property type="evidence" value="ECO:0007669"/>
    <property type="project" value="UniProtKB-UniRule"/>
</dbReference>
<dbReference type="Pfam" id="PF00475">
    <property type="entry name" value="IGPD"/>
    <property type="match status" value="1"/>
</dbReference>
<dbReference type="NCBIfam" id="NF002114">
    <property type="entry name" value="PRK00951.2-4"/>
    <property type="match status" value="1"/>
</dbReference>
<dbReference type="CDD" id="cd07914">
    <property type="entry name" value="IGPD"/>
    <property type="match status" value="1"/>
</dbReference>
<keyword evidence="6" id="KW-0963">Cytoplasm</keyword>
<dbReference type="HAMAP" id="MF_00076">
    <property type="entry name" value="HisB"/>
    <property type="match status" value="1"/>
</dbReference>
<dbReference type="FunFam" id="3.30.230.40:FF:000001">
    <property type="entry name" value="Imidazoleglycerol-phosphate dehydratase HisB"/>
    <property type="match status" value="1"/>
</dbReference>
<dbReference type="GO" id="GO:0000105">
    <property type="term" value="P:L-histidine biosynthetic process"/>
    <property type="evidence" value="ECO:0007669"/>
    <property type="project" value="UniProtKB-UniRule"/>
</dbReference>
<evidence type="ECO:0000256" key="7">
    <source>
        <dbReference type="RuleBase" id="RU000599"/>
    </source>
</evidence>
<evidence type="ECO:0000256" key="3">
    <source>
        <dbReference type="ARBA" id="ARBA00022605"/>
    </source>
</evidence>
<dbReference type="PROSITE" id="PS00954">
    <property type="entry name" value="IGP_DEHYDRATASE_1"/>
    <property type="match status" value="1"/>
</dbReference>
<comment type="subcellular location">
    <subcellularLocation>
        <location evidence="6 7">Cytoplasm</location>
    </subcellularLocation>
</comment>
<keyword evidence="3 6" id="KW-0028">Amino-acid biosynthesis</keyword>
<evidence type="ECO:0000313" key="9">
    <source>
        <dbReference type="Proteomes" id="UP000216451"/>
    </source>
</evidence>
<evidence type="ECO:0000256" key="6">
    <source>
        <dbReference type="HAMAP-Rule" id="MF_00076"/>
    </source>
</evidence>
<reference evidence="8 9" key="1">
    <citation type="journal article" date="2017" name="BMC Genomics">
        <title>Comparative genomic and phylogenomic analyses of the Bifidobacteriaceae family.</title>
        <authorList>
            <person name="Lugli G.A."/>
            <person name="Milani C."/>
            <person name="Turroni F."/>
            <person name="Duranti S."/>
            <person name="Mancabelli L."/>
            <person name="Mangifesta M."/>
            <person name="Ferrario C."/>
            <person name="Modesto M."/>
            <person name="Mattarelli P."/>
            <person name="Jiri K."/>
            <person name="van Sinderen D."/>
            <person name="Ventura M."/>
        </authorList>
    </citation>
    <scope>NUCLEOTIDE SEQUENCE [LARGE SCALE GENOMIC DNA]</scope>
    <source>
        <strain evidence="8 9">LMG 28769</strain>
    </source>
</reference>
<dbReference type="NCBIfam" id="NF002111">
    <property type="entry name" value="PRK00951.2-1"/>
    <property type="match status" value="1"/>
</dbReference>
<dbReference type="Proteomes" id="UP000216451">
    <property type="component" value="Unassembled WGS sequence"/>
</dbReference>
<evidence type="ECO:0000313" key="8">
    <source>
        <dbReference type="EMBL" id="OZG67070.1"/>
    </source>
</evidence>
<dbReference type="EMBL" id="MWXA01000005">
    <property type="protein sequence ID" value="OZG67070.1"/>
    <property type="molecule type" value="Genomic_DNA"/>
</dbReference>
<keyword evidence="5 6" id="KW-0456">Lyase</keyword>
<proteinExistence type="inferred from homology"/>
<dbReference type="InterPro" id="IPR000807">
    <property type="entry name" value="ImidazoleglycerolP_deHydtase"/>
</dbReference>
<comment type="pathway">
    <text evidence="1 6 7">Amino-acid biosynthesis; L-histidine biosynthesis; L-histidine from 5-phospho-alpha-D-ribose 1-diphosphate: step 6/9.</text>
</comment>
<dbReference type="GO" id="GO:0005737">
    <property type="term" value="C:cytoplasm"/>
    <property type="evidence" value="ECO:0007669"/>
    <property type="project" value="UniProtKB-SubCell"/>
</dbReference>
<organism evidence="8 9">
    <name type="scientific">Bifidobacterium aquikefiri</name>
    <dbReference type="NCBI Taxonomy" id="1653207"/>
    <lineage>
        <taxon>Bacteria</taxon>
        <taxon>Bacillati</taxon>
        <taxon>Actinomycetota</taxon>
        <taxon>Actinomycetes</taxon>
        <taxon>Bifidobacteriales</taxon>
        <taxon>Bifidobacteriaceae</taxon>
        <taxon>Bifidobacterium</taxon>
    </lineage>
</organism>
<dbReference type="UniPathway" id="UPA00031">
    <property type="reaction ID" value="UER00011"/>
</dbReference>
<dbReference type="PROSITE" id="PS00955">
    <property type="entry name" value="IGP_DEHYDRATASE_2"/>
    <property type="match status" value="1"/>
</dbReference>
<dbReference type="FunFam" id="3.30.230.40:FF:000003">
    <property type="entry name" value="Imidazoleglycerol-phosphate dehydratase HisB"/>
    <property type="match status" value="1"/>
</dbReference>
<name>A0A261G6M1_9BIFI</name>
<dbReference type="AlphaFoldDB" id="A0A261G6M1"/>
<keyword evidence="9" id="KW-1185">Reference proteome</keyword>
<comment type="caution">
    <text evidence="8">The sequence shown here is derived from an EMBL/GenBank/DDBJ whole genome shotgun (WGS) entry which is preliminary data.</text>
</comment>
<keyword evidence="4 6" id="KW-0368">Histidine biosynthesis</keyword>
<dbReference type="Gene3D" id="3.30.230.40">
    <property type="entry name" value="Imidazole glycerol phosphate dehydratase, domain 1"/>
    <property type="match status" value="2"/>
</dbReference>
<accession>A0A261G6M1</accession>
<sequence>MIGITEDHRQGPEALSITMNCLQIREGIVIKEQHMDRTASITRITSESNVSLSLNLDGTGETHVDTSVPFYNHMMTALGKHSLIDLDIKASGDTDIDVHHTVEDIAIVFGEALKKALGDKRGIRRFADVTVPLDEALARAVIDISGRPYVVCSGEPEGFEFALIGGHFTGSLVRHVMESIALHAGICLHMTLLAGRDPHHIAEAEFKALARALRVAVESDPRVTGIPSTKGAL</sequence>
<dbReference type="InterPro" id="IPR020568">
    <property type="entry name" value="Ribosomal_Su5_D2-typ_SF"/>
</dbReference>